<dbReference type="RefSeq" id="WP_165139787.1">
    <property type="nucleotide sequence ID" value="NZ_JAALLT010000002.1"/>
</dbReference>
<sequence>MAWPDVTAEAQELNVTVQVDRSRINSASLTYMNDFADNIEAYMNEFNWVEPNFGEDEKIDATIQITLLGVDDNFNFEASIVIRSERPIYNSLQQSPLFFYNDENWVFQYTPNRALVHDMLQFDPITTLLDYYAYIILGYDFDSFSEMGGTPYYSEAQNLVSLAQAISSTGWSRTSSVRRNRAQLVSDLLNPNYQVFREASYVYHRLGLDRFLDSPKEARQEVLRALEMIRDVTRNTTNNLLFNTFFNAKYREIVRIFEDAPTDVRLKAYNILSRIDQSHLSEYNKLQ</sequence>
<organism evidence="1 2">
    <name type="scientific">Halalkalibaculum roseum</name>
    <dbReference type="NCBI Taxonomy" id="2709311"/>
    <lineage>
        <taxon>Bacteria</taxon>
        <taxon>Pseudomonadati</taxon>
        <taxon>Balneolota</taxon>
        <taxon>Balneolia</taxon>
        <taxon>Balneolales</taxon>
        <taxon>Balneolaceae</taxon>
        <taxon>Halalkalibaculum</taxon>
    </lineage>
</organism>
<gene>
    <name evidence="1" type="ORF">G3570_04635</name>
</gene>
<evidence type="ECO:0000313" key="2">
    <source>
        <dbReference type="Proteomes" id="UP000473278"/>
    </source>
</evidence>
<accession>A0A6M1SUU9</accession>
<dbReference type="EMBL" id="JAALLT010000002">
    <property type="protein sequence ID" value="NGP75908.1"/>
    <property type="molecule type" value="Genomic_DNA"/>
</dbReference>
<evidence type="ECO:0000313" key="1">
    <source>
        <dbReference type="EMBL" id="NGP75908.1"/>
    </source>
</evidence>
<name>A0A6M1SUU9_9BACT</name>
<dbReference type="AlphaFoldDB" id="A0A6M1SUU9"/>
<comment type="caution">
    <text evidence="1">The sequence shown here is derived from an EMBL/GenBank/DDBJ whole genome shotgun (WGS) entry which is preliminary data.</text>
</comment>
<dbReference type="Pfam" id="PF16119">
    <property type="entry name" value="DUF4835"/>
    <property type="match status" value="1"/>
</dbReference>
<reference evidence="1 2" key="1">
    <citation type="submission" date="2020-02" db="EMBL/GenBank/DDBJ databases">
        <title>Balneolaceae bacterium YR4-1, complete genome.</title>
        <authorList>
            <person name="Li Y."/>
            <person name="Wu S."/>
        </authorList>
    </citation>
    <scope>NUCLEOTIDE SEQUENCE [LARGE SCALE GENOMIC DNA]</scope>
    <source>
        <strain evidence="1 2">YR4-1</strain>
    </source>
</reference>
<dbReference type="InterPro" id="IPR032274">
    <property type="entry name" value="DUF4835"/>
</dbReference>
<protein>
    <submittedName>
        <fullName evidence="1">DUF4835 family protein</fullName>
    </submittedName>
</protein>
<keyword evidence="2" id="KW-1185">Reference proteome</keyword>
<dbReference type="Proteomes" id="UP000473278">
    <property type="component" value="Unassembled WGS sequence"/>
</dbReference>
<proteinExistence type="predicted"/>